<reference evidence="2" key="1">
    <citation type="submission" date="2011-07" db="EMBL/GenBank/DDBJ databases">
        <authorList>
            <consortium name="Caenorhabditis brenneri Sequencing and Analysis Consortium"/>
            <person name="Wilson R.K."/>
        </authorList>
    </citation>
    <scope>NUCLEOTIDE SEQUENCE [LARGE SCALE GENOMIC DNA]</scope>
    <source>
        <strain evidence="2">PB2801</strain>
    </source>
</reference>
<keyword evidence="2" id="KW-1185">Reference proteome</keyword>
<accession>G0N2J2</accession>
<dbReference type="OrthoDB" id="5873028at2759"/>
<organism evidence="2">
    <name type="scientific">Caenorhabditis brenneri</name>
    <name type="common">Nematode worm</name>
    <dbReference type="NCBI Taxonomy" id="135651"/>
    <lineage>
        <taxon>Eukaryota</taxon>
        <taxon>Metazoa</taxon>
        <taxon>Ecdysozoa</taxon>
        <taxon>Nematoda</taxon>
        <taxon>Chromadorea</taxon>
        <taxon>Rhabditida</taxon>
        <taxon>Rhabditina</taxon>
        <taxon>Rhabditomorpha</taxon>
        <taxon>Rhabditoidea</taxon>
        <taxon>Rhabditidae</taxon>
        <taxon>Peloderinae</taxon>
        <taxon>Caenorhabditis</taxon>
    </lineage>
</organism>
<evidence type="ECO:0000313" key="2">
    <source>
        <dbReference type="Proteomes" id="UP000008068"/>
    </source>
</evidence>
<dbReference type="Proteomes" id="UP000008068">
    <property type="component" value="Unassembled WGS sequence"/>
</dbReference>
<dbReference type="eggNOG" id="ENOG502QTSK">
    <property type="taxonomic scope" value="Eukaryota"/>
</dbReference>
<protein>
    <submittedName>
        <fullName evidence="1">Uncharacterized protein</fullName>
    </submittedName>
</protein>
<evidence type="ECO:0000313" key="1">
    <source>
        <dbReference type="EMBL" id="EGT50777.1"/>
    </source>
</evidence>
<dbReference type="EMBL" id="GL379830">
    <property type="protein sequence ID" value="EGT50777.1"/>
    <property type="molecule type" value="Genomic_DNA"/>
</dbReference>
<gene>
    <name evidence="1" type="ORF">CAEBREN_18394</name>
</gene>
<proteinExistence type="predicted"/>
<name>G0N2J2_CAEBE</name>
<dbReference type="STRING" id="135651.G0N2J2"/>
<dbReference type="HOGENOM" id="CLU_2040133_0_0_1"/>
<dbReference type="InParanoid" id="G0N2J2"/>
<dbReference type="AlphaFoldDB" id="G0N2J2"/>
<sequence>MALARKQQGVISGAITWDNKEYITIFDRNFKYLYGEVDDPFIVYGTWVEYDVIDAPHLHPKNCSKKAINVNTEVKISKAPTTDEFSRNLMNVRVFNKVDYFQYDGQGDGNLTVGYFESFFC</sequence>